<feature type="compositionally biased region" description="Basic and acidic residues" evidence="1">
    <location>
        <begin position="184"/>
        <end position="193"/>
    </location>
</feature>
<feature type="region of interest" description="Disordered" evidence="1">
    <location>
        <begin position="301"/>
        <end position="365"/>
    </location>
</feature>
<feature type="region of interest" description="Disordered" evidence="1">
    <location>
        <begin position="25"/>
        <end position="83"/>
    </location>
</feature>
<dbReference type="KEGG" id="daa:AKL17_3461"/>
<dbReference type="PATRIC" id="fig|1335048.3.peg.3585"/>
<gene>
    <name evidence="2" type="ORF">AKL17_3461</name>
</gene>
<evidence type="ECO:0000313" key="2">
    <source>
        <dbReference type="EMBL" id="AMY70686.1"/>
    </source>
</evidence>
<dbReference type="RefSeq" id="WP_066815304.1">
    <property type="nucleotide sequence ID" value="NZ_CP012661.1"/>
</dbReference>
<dbReference type="STRING" id="1335048.AKL17_3461"/>
<feature type="region of interest" description="Disordered" evidence="1">
    <location>
        <begin position="173"/>
        <end position="205"/>
    </location>
</feature>
<evidence type="ECO:0000313" key="3">
    <source>
        <dbReference type="Proteomes" id="UP000076128"/>
    </source>
</evidence>
<evidence type="ECO:0000256" key="1">
    <source>
        <dbReference type="SAM" id="MobiDB-lite"/>
    </source>
</evidence>
<sequence>MSDPMTKVEIEDVLSSIRRLVSEDLGIPLGGPRSEPVRTAAAHHRPLLSAAPAVQSNSPGPEAAKVLPEADEGDSFAAADQSDQAAEQLLETGAVSLGPAAEAAAQPDPLLLTPALRVARPDAASLRASLEETIAELEAAISGSGSEWEPDGSEMPEGQVAGDDLAAELAATISAIEEEGEAADAAHPEERGDAPQAEVEAPIAGMPAEGAVRLVSDTGDARPEGLWSQYPETMEWAAPGDLTDPAESSSGDVVVADEPLREGLELAPAEPESLAIDASPDADIESADRFWAAEAEDLASRELALPAEEASTSAAEAPDWQDDPSADSQPRRLHLAGGLGWGATPPVSDAGRGWLPDESEDGDMLEAEEEPGLFGDAEDAVLDEAALRALVSEIIRQELQGTLGERITRSVRKLVRREIQRALAARDFE</sequence>
<dbReference type="OrthoDB" id="7875768at2"/>
<dbReference type="AlphaFoldDB" id="A0A159Z5Y2"/>
<protein>
    <submittedName>
        <fullName evidence="2">Uncharacterized protein</fullName>
    </submittedName>
</protein>
<feature type="compositionally biased region" description="Low complexity" evidence="1">
    <location>
        <begin position="302"/>
        <end position="318"/>
    </location>
</feature>
<dbReference type="EMBL" id="CP012661">
    <property type="protein sequence ID" value="AMY70686.1"/>
    <property type="molecule type" value="Genomic_DNA"/>
</dbReference>
<accession>A0A159Z5Y2</accession>
<dbReference type="Proteomes" id="UP000076128">
    <property type="component" value="Chromosome"/>
</dbReference>
<name>A0A159Z5Y2_9RHOB</name>
<organism evidence="2 3">
    <name type="scientific">Frigidibacter mobilis</name>
    <dbReference type="NCBI Taxonomy" id="1335048"/>
    <lineage>
        <taxon>Bacteria</taxon>
        <taxon>Pseudomonadati</taxon>
        <taxon>Pseudomonadota</taxon>
        <taxon>Alphaproteobacteria</taxon>
        <taxon>Rhodobacterales</taxon>
        <taxon>Paracoccaceae</taxon>
        <taxon>Frigidibacter</taxon>
    </lineage>
</organism>
<reference evidence="2 3" key="1">
    <citation type="submission" date="2015-09" db="EMBL/GenBank/DDBJ databases">
        <title>Complete genome sequence of Defluviimonas alba cai42t isolated from an oilfield in Xinjiang.</title>
        <authorList>
            <person name="Geng S."/>
            <person name="Pan X."/>
            <person name="Wu X."/>
        </authorList>
    </citation>
    <scope>NUCLEOTIDE SEQUENCE [LARGE SCALE GENOMIC DNA]</scope>
    <source>
        <strain evidence="3">cai42</strain>
    </source>
</reference>
<proteinExistence type="predicted"/>
<keyword evidence="3" id="KW-1185">Reference proteome</keyword>